<reference evidence="8" key="3">
    <citation type="journal article" date="2014" name="Nature">
        <title>Elephant shark genome provides unique insights into gnathostome evolution.</title>
        <authorList>
            <consortium name="International Elephant Shark Genome Sequencing Consortium"/>
            <person name="Venkatesh B."/>
            <person name="Lee A.P."/>
            <person name="Ravi V."/>
            <person name="Maurya A.K."/>
            <person name="Lian M.M."/>
            <person name="Swann J.B."/>
            <person name="Ohta Y."/>
            <person name="Flajnik M.F."/>
            <person name="Sutoh Y."/>
            <person name="Kasahara M."/>
            <person name="Hoon S."/>
            <person name="Gangu V."/>
            <person name="Roy S.W."/>
            <person name="Irimia M."/>
            <person name="Korzh V."/>
            <person name="Kondrychyn I."/>
            <person name="Lim Z.W."/>
            <person name="Tay B.H."/>
            <person name="Tohari S."/>
            <person name="Kong K.W."/>
            <person name="Ho S."/>
            <person name="Lorente-Galdos B."/>
            <person name="Quilez J."/>
            <person name="Marques-Bonet T."/>
            <person name="Raney B.J."/>
            <person name="Ingham P.W."/>
            <person name="Tay A."/>
            <person name="Hillier L.W."/>
            <person name="Minx P."/>
            <person name="Boehm T."/>
            <person name="Wilson R.K."/>
            <person name="Brenner S."/>
            <person name="Warren W.C."/>
        </authorList>
    </citation>
    <scope>NUCLEOTIDE SEQUENCE [LARGE SCALE GENOMIC DNA]</scope>
</reference>
<evidence type="ECO:0000256" key="6">
    <source>
        <dbReference type="SAM" id="MobiDB-lite"/>
    </source>
</evidence>
<dbReference type="InParanoid" id="A0A4W3HJG8"/>
<dbReference type="Proteomes" id="UP000314986">
    <property type="component" value="Unassembled WGS sequence"/>
</dbReference>
<evidence type="ECO:0000313" key="8">
    <source>
        <dbReference type="Proteomes" id="UP000314986"/>
    </source>
</evidence>
<keyword evidence="4" id="KW-0969">Cilium</keyword>
<evidence type="ECO:0000256" key="3">
    <source>
        <dbReference type="ARBA" id="ARBA00022737"/>
    </source>
</evidence>
<evidence type="ECO:0000256" key="4">
    <source>
        <dbReference type="ARBA" id="ARBA00023069"/>
    </source>
</evidence>
<sequence length="143" mass="16007">FLTLAANKIQKVENLQRLCSLGFLDLSDNRIQELDPGEFPASLVILKLTGNDCTKREGYQELVTKALPGLRRLDGHFIDNNQDMYSVCEEEGEGEEDEGEELASGEEDQTEDQEDDLLLEFPYSSQSIKGQLLPSCEVYTALS</sequence>
<evidence type="ECO:0000256" key="5">
    <source>
        <dbReference type="ARBA" id="ARBA00023273"/>
    </source>
</evidence>
<dbReference type="PROSITE" id="PS51450">
    <property type="entry name" value="LRR"/>
    <property type="match status" value="1"/>
</dbReference>
<accession>A0A4W3HJG8</accession>
<name>A0A4W3HJG8_CALMI</name>
<feature type="region of interest" description="Disordered" evidence="6">
    <location>
        <begin position="88"/>
        <end position="116"/>
    </location>
</feature>
<dbReference type="InterPro" id="IPR001611">
    <property type="entry name" value="Leu-rich_rpt"/>
</dbReference>
<dbReference type="Gene3D" id="3.80.10.10">
    <property type="entry name" value="Ribonuclease Inhibitor"/>
    <property type="match status" value="1"/>
</dbReference>
<dbReference type="PANTHER" id="PTHR45973:SF9">
    <property type="entry name" value="LEUCINE-RICH REPEAT-CONTAINING PROTEIN 46"/>
    <property type="match status" value="1"/>
</dbReference>
<reference evidence="7" key="5">
    <citation type="submission" date="2025-09" db="UniProtKB">
        <authorList>
            <consortium name="Ensembl"/>
        </authorList>
    </citation>
    <scope>IDENTIFICATION</scope>
</reference>
<dbReference type="GeneTree" id="ENSGT00940000161315"/>
<evidence type="ECO:0000313" key="7">
    <source>
        <dbReference type="Ensembl" id="ENSCMIP00000016176.1"/>
    </source>
</evidence>
<organism evidence="7 8">
    <name type="scientific">Callorhinchus milii</name>
    <name type="common">Ghost shark</name>
    <dbReference type="NCBI Taxonomy" id="7868"/>
    <lineage>
        <taxon>Eukaryota</taxon>
        <taxon>Metazoa</taxon>
        <taxon>Chordata</taxon>
        <taxon>Craniata</taxon>
        <taxon>Vertebrata</taxon>
        <taxon>Chondrichthyes</taxon>
        <taxon>Holocephali</taxon>
        <taxon>Chimaeriformes</taxon>
        <taxon>Callorhinchidae</taxon>
        <taxon>Callorhinchus</taxon>
    </lineage>
</organism>
<reference evidence="7" key="4">
    <citation type="submission" date="2025-08" db="UniProtKB">
        <authorList>
            <consortium name="Ensembl"/>
        </authorList>
    </citation>
    <scope>IDENTIFICATION</scope>
</reference>
<comment type="subcellular location">
    <subcellularLocation>
        <location evidence="1">Cell projection</location>
        <location evidence="1">Cilium</location>
    </subcellularLocation>
</comment>
<dbReference type="InterPro" id="IPR032675">
    <property type="entry name" value="LRR_dom_sf"/>
</dbReference>
<dbReference type="Ensembl" id="ENSCMIT00000016505.1">
    <property type="protein sequence ID" value="ENSCMIP00000016176.1"/>
    <property type="gene ID" value="ENSCMIG00000007829.1"/>
</dbReference>
<reference evidence="8" key="1">
    <citation type="journal article" date="2006" name="Science">
        <title>Ancient noncoding elements conserved in the human genome.</title>
        <authorList>
            <person name="Venkatesh B."/>
            <person name="Kirkness E.F."/>
            <person name="Loh Y.H."/>
            <person name="Halpern A.L."/>
            <person name="Lee A.P."/>
            <person name="Johnson J."/>
            <person name="Dandona N."/>
            <person name="Viswanathan L.D."/>
            <person name="Tay A."/>
            <person name="Venter J.C."/>
            <person name="Strausberg R.L."/>
            <person name="Brenner S."/>
        </authorList>
    </citation>
    <scope>NUCLEOTIDE SEQUENCE [LARGE SCALE GENOMIC DNA]</scope>
</reference>
<dbReference type="PANTHER" id="PTHR45973">
    <property type="entry name" value="PROTEIN PHOSPHATASE 1 REGULATORY SUBUNIT SDS22-RELATED"/>
    <property type="match status" value="1"/>
</dbReference>
<dbReference type="AlphaFoldDB" id="A0A4W3HJG8"/>
<keyword evidence="8" id="KW-1185">Reference proteome</keyword>
<evidence type="ECO:0000256" key="1">
    <source>
        <dbReference type="ARBA" id="ARBA00004138"/>
    </source>
</evidence>
<protein>
    <submittedName>
        <fullName evidence="7">Uncharacterized protein</fullName>
    </submittedName>
</protein>
<keyword evidence="3" id="KW-0677">Repeat</keyword>
<reference evidence="8" key="2">
    <citation type="journal article" date="2007" name="PLoS Biol.">
        <title>Survey sequencing and comparative analysis of the elephant shark (Callorhinchus milii) genome.</title>
        <authorList>
            <person name="Venkatesh B."/>
            <person name="Kirkness E.F."/>
            <person name="Loh Y.H."/>
            <person name="Halpern A.L."/>
            <person name="Lee A.P."/>
            <person name="Johnson J."/>
            <person name="Dandona N."/>
            <person name="Viswanathan L.D."/>
            <person name="Tay A."/>
            <person name="Venter J.C."/>
            <person name="Strausberg R.L."/>
            <person name="Brenner S."/>
        </authorList>
    </citation>
    <scope>NUCLEOTIDE SEQUENCE [LARGE SCALE GENOMIC DNA]</scope>
</reference>
<dbReference type="SUPFAM" id="SSF52058">
    <property type="entry name" value="L domain-like"/>
    <property type="match status" value="1"/>
</dbReference>
<keyword evidence="5" id="KW-0966">Cell projection</keyword>
<dbReference type="STRING" id="7868.ENSCMIP00000016176"/>
<keyword evidence="2" id="KW-0433">Leucine-rich repeat</keyword>
<proteinExistence type="predicted"/>
<dbReference type="InterPro" id="IPR050576">
    <property type="entry name" value="Cilia_flagella_integrity"/>
</dbReference>
<evidence type="ECO:0000256" key="2">
    <source>
        <dbReference type="ARBA" id="ARBA00022614"/>
    </source>
</evidence>